<keyword evidence="3 4" id="KW-0862">Zinc</keyword>
<organism evidence="7">
    <name type="scientific">Cladocopium goreaui</name>
    <dbReference type="NCBI Taxonomy" id="2562237"/>
    <lineage>
        <taxon>Eukaryota</taxon>
        <taxon>Sar</taxon>
        <taxon>Alveolata</taxon>
        <taxon>Dinophyceae</taxon>
        <taxon>Suessiales</taxon>
        <taxon>Symbiodiniaceae</taxon>
        <taxon>Cladocopium</taxon>
    </lineage>
</organism>
<evidence type="ECO:0000256" key="4">
    <source>
        <dbReference type="PROSITE-ProRule" id="PRU00723"/>
    </source>
</evidence>
<evidence type="ECO:0000313" key="8">
    <source>
        <dbReference type="EMBL" id="CAL4785461.1"/>
    </source>
</evidence>
<keyword evidence="9" id="KW-1185">Reference proteome</keyword>
<dbReference type="AlphaFoldDB" id="A0A9P1G239"/>
<reference evidence="7" key="1">
    <citation type="submission" date="2022-10" db="EMBL/GenBank/DDBJ databases">
        <authorList>
            <person name="Chen Y."/>
            <person name="Dougan E. K."/>
            <person name="Chan C."/>
            <person name="Rhodes N."/>
            <person name="Thang M."/>
        </authorList>
    </citation>
    <scope>NUCLEOTIDE SEQUENCE</scope>
</reference>
<dbReference type="InterPro" id="IPR000571">
    <property type="entry name" value="Znf_CCCH"/>
</dbReference>
<dbReference type="EMBL" id="CAMXCT020002436">
    <property type="protein sequence ID" value="CAL1151524.1"/>
    <property type="molecule type" value="Genomic_DNA"/>
</dbReference>
<feature type="domain" description="C3H1-type" evidence="6">
    <location>
        <begin position="18"/>
        <end position="45"/>
    </location>
</feature>
<dbReference type="SUPFAM" id="SSF90229">
    <property type="entry name" value="CCCH zinc finger"/>
    <property type="match status" value="1"/>
</dbReference>
<name>A0A9P1G239_9DINO</name>
<dbReference type="SMART" id="SM00356">
    <property type="entry name" value="ZnF_C3H1"/>
    <property type="match status" value="1"/>
</dbReference>
<feature type="zinc finger region" description="C3H1-type" evidence="4">
    <location>
        <begin position="18"/>
        <end position="45"/>
    </location>
</feature>
<dbReference type="PROSITE" id="PS50103">
    <property type="entry name" value="ZF_C3H1"/>
    <property type="match status" value="1"/>
</dbReference>
<evidence type="ECO:0000259" key="6">
    <source>
        <dbReference type="PROSITE" id="PS50103"/>
    </source>
</evidence>
<dbReference type="EMBL" id="CAMXCT030002436">
    <property type="protein sequence ID" value="CAL4785461.1"/>
    <property type="molecule type" value="Genomic_DNA"/>
</dbReference>
<evidence type="ECO:0000256" key="3">
    <source>
        <dbReference type="ARBA" id="ARBA00022833"/>
    </source>
</evidence>
<evidence type="ECO:0000256" key="1">
    <source>
        <dbReference type="ARBA" id="ARBA00022723"/>
    </source>
</evidence>
<sequence>MGCSFAHSKAELRERPSLRATELCFRFAKGNCRKGQGCNFAHGHHELRSLAQLVPQKSMARSNKKEAAARASALACLDYPVDSATVQGMMALTDQLSQELTDQLSYLEMVEARFKLMEQMMPFLDAPPGLSPPTGSCGYLGYQSYHSEQTVAAEGEEQTPSFSSVSPVTAQGEPGEPVKIWL</sequence>
<dbReference type="GO" id="GO:0008270">
    <property type="term" value="F:zinc ion binding"/>
    <property type="evidence" value="ECO:0007669"/>
    <property type="project" value="UniProtKB-KW"/>
</dbReference>
<reference evidence="8 9" key="2">
    <citation type="submission" date="2024-05" db="EMBL/GenBank/DDBJ databases">
        <authorList>
            <person name="Chen Y."/>
            <person name="Shah S."/>
            <person name="Dougan E. K."/>
            <person name="Thang M."/>
            <person name="Chan C."/>
        </authorList>
    </citation>
    <scope>NUCLEOTIDE SEQUENCE [LARGE SCALE GENOMIC DNA]</scope>
</reference>
<dbReference type="InterPro" id="IPR036855">
    <property type="entry name" value="Znf_CCCH_sf"/>
</dbReference>
<protein>
    <submittedName>
        <fullName evidence="8">C3H1-type domain-containing protein</fullName>
    </submittedName>
</protein>
<comment type="caution">
    <text evidence="7">The sequence shown here is derived from an EMBL/GenBank/DDBJ whole genome shotgun (WGS) entry which is preliminary data.</text>
</comment>
<proteinExistence type="predicted"/>
<dbReference type="Gene3D" id="3.30.1370.210">
    <property type="match status" value="1"/>
</dbReference>
<dbReference type="Proteomes" id="UP001152797">
    <property type="component" value="Unassembled WGS sequence"/>
</dbReference>
<dbReference type="EMBL" id="CAMXCT010002436">
    <property type="protein sequence ID" value="CAI3998149.1"/>
    <property type="molecule type" value="Genomic_DNA"/>
</dbReference>
<keyword evidence="2 4" id="KW-0863">Zinc-finger</keyword>
<accession>A0A9P1G239</accession>
<evidence type="ECO:0000313" key="9">
    <source>
        <dbReference type="Proteomes" id="UP001152797"/>
    </source>
</evidence>
<keyword evidence="1 4" id="KW-0479">Metal-binding</keyword>
<evidence type="ECO:0000256" key="2">
    <source>
        <dbReference type="ARBA" id="ARBA00022771"/>
    </source>
</evidence>
<gene>
    <name evidence="7" type="ORF">C1SCF055_LOCUS24470</name>
</gene>
<dbReference type="OrthoDB" id="410307at2759"/>
<feature type="compositionally biased region" description="Polar residues" evidence="5">
    <location>
        <begin position="158"/>
        <end position="169"/>
    </location>
</feature>
<evidence type="ECO:0000313" key="7">
    <source>
        <dbReference type="EMBL" id="CAI3998149.1"/>
    </source>
</evidence>
<feature type="region of interest" description="Disordered" evidence="5">
    <location>
        <begin position="150"/>
        <end position="182"/>
    </location>
</feature>
<evidence type="ECO:0000256" key="5">
    <source>
        <dbReference type="SAM" id="MobiDB-lite"/>
    </source>
</evidence>